<dbReference type="Proteomes" id="UP000696931">
    <property type="component" value="Unassembled WGS sequence"/>
</dbReference>
<accession>A0A933W9Q5</accession>
<evidence type="ECO:0000313" key="1">
    <source>
        <dbReference type="EMBL" id="MBI5168584.1"/>
    </source>
</evidence>
<sequence>MSPRAAHLVRLAIVCALLGVFAAYVWPTPYRYDHMTVDGNIVPVRIHRVTGEADMLVPDDGWIPVEAPQDGSSAEPTPQKS</sequence>
<name>A0A933W9Q5_UNCEI</name>
<dbReference type="AlphaFoldDB" id="A0A933W9Q5"/>
<gene>
    <name evidence="1" type="ORF">HZA61_03760</name>
</gene>
<organism evidence="1 2">
    <name type="scientific">Eiseniibacteriota bacterium</name>
    <dbReference type="NCBI Taxonomy" id="2212470"/>
    <lineage>
        <taxon>Bacteria</taxon>
        <taxon>Candidatus Eiseniibacteriota</taxon>
    </lineage>
</organism>
<comment type="caution">
    <text evidence="1">The sequence shown here is derived from an EMBL/GenBank/DDBJ whole genome shotgun (WGS) entry which is preliminary data.</text>
</comment>
<dbReference type="EMBL" id="JACRIW010000031">
    <property type="protein sequence ID" value="MBI5168584.1"/>
    <property type="molecule type" value="Genomic_DNA"/>
</dbReference>
<reference evidence="1" key="1">
    <citation type="submission" date="2020-07" db="EMBL/GenBank/DDBJ databases">
        <title>Huge and variable diversity of episymbiotic CPR bacteria and DPANN archaea in groundwater ecosystems.</title>
        <authorList>
            <person name="He C.Y."/>
            <person name="Keren R."/>
            <person name="Whittaker M."/>
            <person name="Farag I.F."/>
            <person name="Doudna J."/>
            <person name="Cate J.H.D."/>
            <person name="Banfield J.F."/>
        </authorList>
    </citation>
    <scope>NUCLEOTIDE SEQUENCE</scope>
    <source>
        <strain evidence="1">NC_groundwater_1813_Pr3_B-0.1um_71_17</strain>
    </source>
</reference>
<evidence type="ECO:0000313" key="2">
    <source>
        <dbReference type="Proteomes" id="UP000696931"/>
    </source>
</evidence>
<proteinExistence type="predicted"/>
<protein>
    <submittedName>
        <fullName evidence="1">Uncharacterized protein</fullName>
    </submittedName>
</protein>